<dbReference type="GO" id="GO:0004180">
    <property type="term" value="F:carboxypeptidase activity"/>
    <property type="evidence" value="ECO:0007669"/>
    <property type="project" value="UniProtKB-KW"/>
</dbReference>
<dbReference type="Gene3D" id="3.40.50.1820">
    <property type="entry name" value="alpha/beta hydrolase"/>
    <property type="match status" value="1"/>
</dbReference>
<keyword evidence="5" id="KW-0325">Glycoprotein</keyword>
<gene>
    <name evidence="7" type="ORF">JKP88DRAFT_321579</name>
</gene>
<dbReference type="Proteomes" id="UP000664859">
    <property type="component" value="Unassembled WGS sequence"/>
</dbReference>
<sequence length="515" mass="55090">MKSTLAFLISLSRLEIGPFFFCCERYFWCDEHWSLGGPMLFYCGNEADVALYVNATGAMYTAARELGAVLVFAEHRFYGQSQPFAGNDDKERPHREHLSAAQALSDYARLIEALRAGASQAVVAYGGSYGGMLATWLRAKYPHVVAGAVAGSAPVLAFTGQHARGALAFAARVTDTAARYGACADNVRRAWAPLFRLGGSDGGRAALARHLRLCTAPDSAAAVDDVALWLQDAWGTLAMGNYPWPSAYMTNGGGVLPAWPMQCACAPLSDPILPAATPDAGGDDTTSNSAHVQDWEAQLLEGLAHAAGVLYNATGTVPCFDAGAGPNPETDADLTGWGYQACTEMWVPCATDGVTDMFWDAPWDDERERAKCADQYGVAPWWDWAAIEFGGKCCLMAAAAADRYYAALWWDWAAIEVGGKRLKSLSNVVFTNGDMDPWGPLGVLPGDPGINEDSVTRCQTILLPDAAHHLDLMWPQPSDSAAVTGARAQTLRKVTQWVMGWAPEGESPTSAAEAA</sequence>
<feature type="chain" id="PRO_5032356349" evidence="6">
    <location>
        <begin position="17"/>
        <end position="515"/>
    </location>
</feature>
<accession>A0A836CET7</accession>
<evidence type="ECO:0000256" key="2">
    <source>
        <dbReference type="ARBA" id="ARBA00022670"/>
    </source>
</evidence>
<comment type="similarity">
    <text evidence="1">Belongs to the peptidase S28 family.</text>
</comment>
<name>A0A836CET7_9STRA</name>
<dbReference type="PANTHER" id="PTHR11010:SF38">
    <property type="entry name" value="LYSOSOMAL PRO-X CARBOXYPEPTIDASE"/>
    <property type="match status" value="1"/>
</dbReference>
<dbReference type="InterPro" id="IPR042269">
    <property type="entry name" value="Ser_carbopepase_S28_SKS"/>
</dbReference>
<keyword evidence="4" id="KW-0378">Hydrolase</keyword>
<dbReference type="OrthoDB" id="2130629at2759"/>
<dbReference type="AlphaFoldDB" id="A0A836CET7"/>
<reference evidence="7" key="1">
    <citation type="submission" date="2021-02" db="EMBL/GenBank/DDBJ databases">
        <title>First Annotated Genome of the Yellow-green Alga Tribonema minus.</title>
        <authorList>
            <person name="Mahan K.M."/>
        </authorList>
    </citation>
    <scope>NUCLEOTIDE SEQUENCE</scope>
    <source>
        <strain evidence="7">UTEX B ZZ1240</strain>
    </source>
</reference>
<keyword evidence="8" id="KW-1185">Reference proteome</keyword>
<keyword evidence="2" id="KW-0645">Protease</keyword>
<comment type="caution">
    <text evidence="7">The sequence shown here is derived from an EMBL/GenBank/DDBJ whole genome shotgun (WGS) entry which is preliminary data.</text>
</comment>
<keyword evidence="7" id="KW-0121">Carboxypeptidase</keyword>
<evidence type="ECO:0000313" key="7">
    <source>
        <dbReference type="EMBL" id="KAG5181271.1"/>
    </source>
</evidence>
<dbReference type="GO" id="GO:0006508">
    <property type="term" value="P:proteolysis"/>
    <property type="evidence" value="ECO:0007669"/>
    <property type="project" value="UniProtKB-KW"/>
</dbReference>
<keyword evidence="3 6" id="KW-0732">Signal</keyword>
<organism evidence="7 8">
    <name type="scientific">Tribonema minus</name>
    <dbReference type="NCBI Taxonomy" id="303371"/>
    <lineage>
        <taxon>Eukaryota</taxon>
        <taxon>Sar</taxon>
        <taxon>Stramenopiles</taxon>
        <taxon>Ochrophyta</taxon>
        <taxon>PX clade</taxon>
        <taxon>Xanthophyceae</taxon>
        <taxon>Tribonematales</taxon>
        <taxon>Tribonemataceae</taxon>
        <taxon>Tribonema</taxon>
    </lineage>
</organism>
<evidence type="ECO:0000256" key="1">
    <source>
        <dbReference type="ARBA" id="ARBA00011079"/>
    </source>
</evidence>
<dbReference type="EMBL" id="JAFCMP010000334">
    <property type="protein sequence ID" value="KAG5181271.1"/>
    <property type="molecule type" value="Genomic_DNA"/>
</dbReference>
<feature type="signal peptide" evidence="6">
    <location>
        <begin position="1"/>
        <end position="16"/>
    </location>
</feature>
<evidence type="ECO:0000256" key="6">
    <source>
        <dbReference type="SAM" id="SignalP"/>
    </source>
</evidence>
<evidence type="ECO:0000256" key="3">
    <source>
        <dbReference type="ARBA" id="ARBA00022729"/>
    </source>
</evidence>
<dbReference type="Gene3D" id="1.20.120.980">
    <property type="entry name" value="Serine carboxypeptidase S28, SKS domain"/>
    <property type="match status" value="1"/>
</dbReference>
<dbReference type="InterPro" id="IPR029058">
    <property type="entry name" value="AB_hydrolase_fold"/>
</dbReference>
<proteinExistence type="inferred from homology"/>
<dbReference type="SUPFAM" id="SSF53474">
    <property type="entry name" value="alpha/beta-Hydrolases"/>
    <property type="match status" value="1"/>
</dbReference>
<dbReference type="GO" id="GO:0070008">
    <property type="term" value="F:serine-type exopeptidase activity"/>
    <property type="evidence" value="ECO:0007669"/>
    <property type="project" value="InterPro"/>
</dbReference>
<evidence type="ECO:0000256" key="5">
    <source>
        <dbReference type="ARBA" id="ARBA00023180"/>
    </source>
</evidence>
<evidence type="ECO:0000313" key="8">
    <source>
        <dbReference type="Proteomes" id="UP000664859"/>
    </source>
</evidence>
<dbReference type="GO" id="GO:0008239">
    <property type="term" value="F:dipeptidyl-peptidase activity"/>
    <property type="evidence" value="ECO:0007669"/>
    <property type="project" value="TreeGrafter"/>
</dbReference>
<protein>
    <submittedName>
        <fullName evidence="7">Serine carboxypeptidase S28-domain-containing protein</fullName>
    </submittedName>
</protein>
<dbReference type="PANTHER" id="PTHR11010">
    <property type="entry name" value="PROTEASE S28 PRO-X CARBOXYPEPTIDASE-RELATED"/>
    <property type="match status" value="1"/>
</dbReference>
<evidence type="ECO:0000256" key="4">
    <source>
        <dbReference type="ARBA" id="ARBA00022801"/>
    </source>
</evidence>
<dbReference type="Pfam" id="PF05577">
    <property type="entry name" value="Peptidase_S28"/>
    <property type="match status" value="2"/>
</dbReference>
<dbReference type="InterPro" id="IPR008758">
    <property type="entry name" value="Peptidase_S28"/>
</dbReference>